<proteinExistence type="inferred from homology"/>
<dbReference type="SUPFAM" id="SSF53335">
    <property type="entry name" value="S-adenosyl-L-methionine-dependent methyltransferases"/>
    <property type="match status" value="1"/>
</dbReference>
<evidence type="ECO:0000313" key="5">
    <source>
        <dbReference type="EMBL" id="GAM38883.1"/>
    </source>
</evidence>
<dbReference type="GO" id="GO:0046872">
    <property type="term" value="F:metal ion binding"/>
    <property type="evidence" value="ECO:0007669"/>
    <property type="project" value="InterPro"/>
</dbReference>
<dbReference type="AlphaFoldDB" id="A0A6V8HCE6"/>
<evidence type="ECO:0000313" key="6">
    <source>
        <dbReference type="Proteomes" id="UP000053095"/>
    </source>
</evidence>
<reference evidence="6" key="1">
    <citation type="journal article" date="2015" name="Genome Announc.">
        <title>Draft genome sequence of Talaromyces cellulolyticus strain Y-94, a source of lignocellulosic biomass-degrading enzymes.</title>
        <authorList>
            <person name="Fujii T."/>
            <person name="Koike H."/>
            <person name="Sawayama S."/>
            <person name="Yano S."/>
            <person name="Inoue H."/>
        </authorList>
    </citation>
    <scope>NUCLEOTIDE SEQUENCE [LARGE SCALE GENOMIC DNA]</scope>
    <source>
        <strain evidence="6">Y-94</strain>
    </source>
</reference>
<dbReference type="SUPFAM" id="SSF56059">
    <property type="entry name" value="Glutathione synthetase ATP-binding domain-like"/>
    <property type="match status" value="1"/>
</dbReference>
<dbReference type="Gene3D" id="3.40.50.150">
    <property type="entry name" value="Vaccinia Virus protein VP39"/>
    <property type="match status" value="1"/>
</dbReference>
<dbReference type="GO" id="GO:0008716">
    <property type="term" value="F:D-alanine-D-alanine ligase activity"/>
    <property type="evidence" value="ECO:0007669"/>
    <property type="project" value="InterPro"/>
</dbReference>
<keyword evidence="2" id="KW-0436">Ligase</keyword>
<dbReference type="Pfam" id="PF07478">
    <property type="entry name" value="Dala_Dala_lig_C"/>
    <property type="match status" value="1"/>
</dbReference>
<protein>
    <recommendedName>
        <fullName evidence="4">ATP-grasp domain-containing protein</fullName>
    </recommendedName>
</protein>
<keyword evidence="3" id="KW-0547">Nucleotide-binding</keyword>
<evidence type="ECO:0000256" key="2">
    <source>
        <dbReference type="ARBA" id="ARBA00022598"/>
    </source>
</evidence>
<keyword evidence="3" id="KW-0067">ATP-binding</keyword>
<accession>A0A6V8HCE6</accession>
<evidence type="ECO:0000256" key="3">
    <source>
        <dbReference type="PROSITE-ProRule" id="PRU00409"/>
    </source>
</evidence>
<dbReference type="Pfam" id="PF13649">
    <property type="entry name" value="Methyltransf_25"/>
    <property type="match status" value="1"/>
</dbReference>
<dbReference type="CDD" id="cd02440">
    <property type="entry name" value="AdoMet_MTases"/>
    <property type="match status" value="1"/>
</dbReference>
<organism evidence="5 6">
    <name type="scientific">Talaromyces pinophilus</name>
    <name type="common">Penicillium pinophilum</name>
    <dbReference type="NCBI Taxonomy" id="128442"/>
    <lineage>
        <taxon>Eukaryota</taxon>
        <taxon>Fungi</taxon>
        <taxon>Dikarya</taxon>
        <taxon>Ascomycota</taxon>
        <taxon>Pezizomycotina</taxon>
        <taxon>Eurotiomycetes</taxon>
        <taxon>Eurotiomycetidae</taxon>
        <taxon>Eurotiales</taxon>
        <taxon>Trichocomaceae</taxon>
        <taxon>Talaromyces</taxon>
        <taxon>Talaromyces sect. Talaromyces</taxon>
    </lineage>
</organism>
<name>A0A6V8HCE6_TALPI</name>
<gene>
    <name evidence="5" type="ORF">TCE0_034r09976</name>
</gene>
<dbReference type="PANTHER" id="PTHR23132:SF23">
    <property type="entry name" value="D-ALANINE--D-ALANINE LIGASE B"/>
    <property type="match status" value="1"/>
</dbReference>
<dbReference type="PANTHER" id="PTHR23132">
    <property type="entry name" value="D-ALANINE--D-ALANINE LIGASE"/>
    <property type="match status" value="1"/>
</dbReference>
<comment type="caution">
    <text evidence="5">The sequence shown here is derived from an EMBL/GenBank/DDBJ whole genome shotgun (WGS) entry which is preliminary data.</text>
</comment>
<dbReference type="InterPro" id="IPR011095">
    <property type="entry name" value="Dala_Dala_lig_C"/>
</dbReference>
<evidence type="ECO:0000259" key="4">
    <source>
        <dbReference type="PROSITE" id="PS50975"/>
    </source>
</evidence>
<dbReference type="InterPro" id="IPR029063">
    <property type="entry name" value="SAM-dependent_MTases_sf"/>
</dbReference>
<dbReference type="GO" id="GO:0005524">
    <property type="term" value="F:ATP binding"/>
    <property type="evidence" value="ECO:0007669"/>
    <property type="project" value="UniProtKB-UniRule"/>
</dbReference>
<dbReference type="EMBL" id="DF933830">
    <property type="protein sequence ID" value="GAM38883.1"/>
    <property type="molecule type" value="Genomic_DNA"/>
</dbReference>
<dbReference type="PROSITE" id="PS50975">
    <property type="entry name" value="ATP_GRASP"/>
    <property type="match status" value="1"/>
</dbReference>
<dbReference type="Proteomes" id="UP000053095">
    <property type="component" value="Unassembled WGS sequence"/>
</dbReference>
<dbReference type="Gene3D" id="3.30.470.20">
    <property type="entry name" value="ATP-grasp fold, B domain"/>
    <property type="match status" value="1"/>
</dbReference>
<feature type="domain" description="ATP-grasp" evidence="4">
    <location>
        <begin position="92"/>
        <end position="309"/>
    </location>
</feature>
<dbReference type="InterPro" id="IPR041698">
    <property type="entry name" value="Methyltransf_25"/>
</dbReference>
<dbReference type="InterPro" id="IPR011761">
    <property type="entry name" value="ATP-grasp"/>
</dbReference>
<comment type="similarity">
    <text evidence="1">Belongs to the D-alanine--D-alanine ligase family.</text>
</comment>
<sequence length="531" mass="59525">MRICLVQSSYEGTNYPFEDDDDFGDPGRYIDSTIHQFDHRFIRKATERSDIDAICDEKFDMYMNWMWGGPRDTVAGITATEYLESKGVVVLSNLHMSLRIHYDKPLYYHLAHNFGLRVPTNEAGKFPKIVKYGDSCASNGLDLKSVCFTDQEVECRRQLLLQTQPDASIVVQNFICGTEFTVVVVEMGSAVVSLTPLQFIFPPGTSPYHAFLTSENKFKAVRDGRISTKLVEDSLLSKKIERMAETAFKVAGMCGGGWARVDMRLEDETDRLFVLEVNPIPTAFYPKGKFKADWIIENTFPGGHLALFETLAATKLMKLGTGIAEQAAIAEVFSTFASQYDSILVNEPINAVIEEYVHSFNWDGSVLDLGCGTGVLGRKIHEKGTNALISGIDISPGMVDSDSIRKYYKGLVQIGSIQELVMIAGEFNHISCFSTFQYLDSITFTAVLSRMFMLARNSVTVEVDDLPESYIIEMEKHTGNRIRNSNNVSALRRFGTPPGWKKVRDDYVPAYNSPHFNISVSGCVLRFERDV</sequence>
<evidence type="ECO:0000256" key="1">
    <source>
        <dbReference type="ARBA" id="ARBA00010871"/>
    </source>
</evidence>
<keyword evidence="6" id="KW-1185">Reference proteome</keyword>